<evidence type="ECO:0008006" key="4">
    <source>
        <dbReference type="Google" id="ProtNLM"/>
    </source>
</evidence>
<keyword evidence="3" id="KW-1185">Reference proteome</keyword>
<protein>
    <recommendedName>
        <fullName evidence="4">Nudix hydrolase domain-containing protein</fullName>
    </recommendedName>
</protein>
<dbReference type="HOGENOM" id="CLU_1283363_0_0_1"/>
<feature type="region of interest" description="Disordered" evidence="1">
    <location>
        <begin position="1"/>
        <end position="37"/>
    </location>
</feature>
<gene>
    <name evidence="2" type="ORF">GLAREA_05476</name>
</gene>
<accession>S3ECW4</accession>
<dbReference type="KEGG" id="glz:GLAREA_05476"/>
<evidence type="ECO:0000256" key="1">
    <source>
        <dbReference type="SAM" id="MobiDB-lite"/>
    </source>
</evidence>
<evidence type="ECO:0000313" key="2">
    <source>
        <dbReference type="EMBL" id="EPE36138.1"/>
    </source>
</evidence>
<organism evidence="2 3">
    <name type="scientific">Glarea lozoyensis (strain ATCC 20868 / MF5171)</name>
    <dbReference type="NCBI Taxonomy" id="1116229"/>
    <lineage>
        <taxon>Eukaryota</taxon>
        <taxon>Fungi</taxon>
        <taxon>Dikarya</taxon>
        <taxon>Ascomycota</taxon>
        <taxon>Pezizomycotina</taxon>
        <taxon>Leotiomycetes</taxon>
        <taxon>Helotiales</taxon>
        <taxon>Helotiaceae</taxon>
        <taxon>Glarea</taxon>
    </lineage>
</organism>
<dbReference type="Proteomes" id="UP000016922">
    <property type="component" value="Unassembled WGS sequence"/>
</dbReference>
<dbReference type="AlphaFoldDB" id="S3ECW4"/>
<evidence type="ECO:0000313" key="3">
    <source>
        <dbReference type="Proteomes" id="UP000016922"/>
    </source>
</evidence>
<sequence length="215" mass="24175">MSQLASGVSPIRLPTNHALRSTPRLPTPPPPDPENELPFLSPELLTSTLKKIHKSRSQLRLHLFQTTETPFQNIHIGALIFNGPKLLVIKHVVDETCCYDIPSRKMADEDFSVIRALIGVVKEQTGMEVALVVRELMPAFQFKIPWVVHGEQFWSPCVQLNFVVGVRAGGFDSGNGRENLFWIEEGEGREMDMPDGVKGLVRWAFADRLIHGSWI</sequence>
<reference evidence="2 3" key="1">
    <citation type="journal article" date="2013" name="BMC Genomics">
        <title>Genomics-driven discovery of the pneumocandin biosynthetic gene cluster in the fungus Glarea lozoyensis.</title>
        <authorList>
            <person name="Chen L."/>
            <person name="Yue Q."/>
            <person name="Zhang X."/>
            <person name="Xiang M."/>
            <person name="Wang C."/>
            <person name="Li S."/>
            <person name="Che Y."/>
            <person name="Ortiz-Lopez F.J."/>
            <person name="Bills G.F."/>
            <person name="Liu X."/>
            <person name="An Z."/>
        </authorList>
    </citation>
    <scope>NUCLEOTIDE SEQUENCE [LARGE SCALE GENOMIC DNA]</scope>
    <source>
        <strain evidence="3">ATCC 20868 / MF5171</strain>
    </source>
</reference>
<dbReference type="RefSeq" id="XP_008076956.1">
    <property type="nucleotide sequence ID" value="XM_008078765.1"/>
</dbReference>
<proteinExistence type="predicted"/>
<dbReference type="EMBL" id="KE145353">
    <property type="protein sequence ID" value="EPE36138.1"/>
    <property type="molecule type" value="Genomic_DNA"/>
</dbReference>
<dbReference type="GeneID" id="19464530"/>
<name>S3ECW4_GLAL2</name>